<dbReference type="Gene3D" id="3.40.50.2300">
    <property type="match status" value="1"/>
</dbReference>
<evidence type="ECO:0000256" key="7">
    <source>
        <dbReference type="ARBA" id="ARBA00023012"/>
    </source>
</evidence>
<proteinExistence type="inferred from homology"/>
<evidence type="ECO:0000256" key="6">
    <source>
        <dbReference type="ARBA" id="ARBA00022777"/>
    </source>
</evidence>
<comment type="catalytic activity">
    <reaction evidence="1">
        <text>ATP + protein L-histidine = ADP + protein N-phospho-L-histidine.</text>
        <dbReference type="EC" id="2.7.13.3"/>
    </reaction>
</comment>
<organism evidence="11">
    <name type="scientific">Leptolyngbya sp. NK1-12</name>
    <dbReference type="NCBI Taxonomy" id="2547451"/>
    <lineage>
        <taxon>Bacteria</taxon>
        <taxon>Bacillati</taxon>
        <taxon>Cyanobacteriota</taxon>
        <taxon>Cyanophyceae</taxon>
        <taxon>Leptolyngbyales</taxon>
        <taxon>Leptolyngbyaceae</taxon>
        <taxon>Leptolyngbya group</taxon>
        <taxon>Leptolyngbya</taxon>
    </lineage>
</organism>
<dbReference type="FunFam" id="3.30.565.10:FF:000010">
    <property type="entry name" value="Sensor histidine kinase RcsC"/>
    <property type="match status" value="1"/>
</dbReference>
<evidence type="ECO:0000313" key="11">
    <source>
        <dbReference type="EMBL" id="WNZ25185.1"/>
    </source>
</evidence>
<keyword evidence="7" id="KW-0902">Two-component regulatory system</keyword>
<evidence type="ECO:0000259" key="10">
    <source>
        <dbReference type="PROSITE" id="PS50109"/>
    </source>
</evidence>
<dbReference type="SUPFAM" id="SSF52172">
    <property type="entry name" value="CheY-like"/>
    <property type="match status" value="1"/>
</dbReference>
<feature type="domain" description="Histidine kinase" evidence="10">
    <location>
        <begin position="184"/>
        <end position="402"/>
    </location>
</feature>
<dbReference type="Gene3D" id="1.10.287.130">
    <property type="match status" value="1"/>
</dbReference>
<dbReference type="PRINTS" id="PR00344">
    <property type="entry name" value="BCTRLSENSOR"/>
</dbReference>
<evidence type="ECO:0000256" key="1">
    <source>
        <dbReference type="ARBA" id="ARBA00000085"/>
    </source>
</evidence>
<reference evidence="11" key="1">
    <citation type="submission" date="2020-05" db="EMBL/GenBank/DDBJ databases">
        <authorList>
            <person name="Zhu T."/>
            <person name="Keshari N."/>
            <person name="Lu X."/>
        </authorList>
    </citation>
    <scope>NUCLEOTIDE SEQUENCE</scope>
    <source>
        <strain evidence="11">NK1-12</strain>
    </source>
</reference>
<dbReference type="InterPro" id="IPR003594">
    <property type="entry name" value="HATPase_dom"/>
</dbReference>
<name>A0AA97AH90_9CYAN</name>
<dbReference type="InterPro" id="IPR050736">
    <property type="entry name" value="Sensor_HK_Regulatory"/>
</dbReference>
<evidence type="ECO:0000256" key="9">
    <source>
        <dbReference type="SAM" id="MobiDB-lite"/>
    </source>
</evidence>
<dbReference type="PROSITE" id="PS50109">
    <property type="entry name" value="HIS_KIN"/>
    <property type="match status" value="1"/>
</dbReference>
<sequence length="432" mass="48199">MLRVLIIDNKTNVKTLQSSLHLLLEGLAGSDLPIETIPVSDLATALAQLEHHSFDCVLWHLPQSEAMSLQLLHEVKTTMRPAPIVVLISDCADSQLLEQWREAGVWDVLPPSQLTSESLSQTLRCVMRVRQAEQQYHFASERLRRNDQLLWYQQQKLEKQDQQIRQLQSQLVEATKVKGQFLAMVSHELRTPMNAILGFSKLLWRTQAALSARQRDMVERILANAEQLMAAIDQILNFSKIEAGQLELHPEALNLAHLIRAMATELAETATQKDLALNLQLDLADPIVVTDPTSLQQVIFNLIANALKFTATGSVTIEAAEVGADRIAIVIRDTGIGIESAELDHIFEPFRQVDQSNTRHYRGIGLGLAVTAALVQQLEGTITVKSQVGQGSEFRIELPRRIHQSNHQPKQFKNSVSAARLTSSQKTASLNP</sequence>
<dbReference type="PANTHER" id="PTHR43711:SF1">
    <property type="entry name" value="HISTIDINE KINASE 1"/>
    <property type="match status" value="1"/>
</dbReference>
<accession>A0AA97AH90</accession>
<protein>
    <recommendedName>
        <fullName evidence="8">Circadian input-output histidine kinase CikA</fullName>
        <ecNumber evidence="3">2.7.13.3</ecNumber>
    </recommendedName>
</protein>
<dbReference type="EMBL" id="CP053586">
    <property type="protein sequence ID" value="WNZ25185.1"/>
    <property type="molecule type" value="Genomic_DNA"/>
</dbReference>
<dbReference type="GO" id="GO:0000155">
    <property type="term" value="F:phosphorelay sensor kinase activity"/>
    <property type="evidence" value="ECO:0007669"/>
    <property type="project" value="InterPro"/>
</dbReference>
<gene>
    <name evidence="11" type="ORF">HJG54_21575</name>
</gene>
<dbReference type="Pfam" id="PF02518">
    <property type="entry name" value="HATPase_c"/>
    <property type="match status" value="1"/>
</dbReference>
<evidence type="ECO:0000256" key="5">
    <source>
        <dbReference type="ARBA" id="ARBA00022679"/>
    </source>
</evidence>
<dbReference type="SUPFAM" id="SSF55874">
    <property type="entry name" value="ATPase domain of HSP90 chaperone/DNA topoisomerase II/histidine kinase"/>
    <property type="match status" value="1"/>
</dbReference>
<keyword evidence="4" id="KW-0597">Phosphoprotein</keyword>
<dbReference type="RefSeq" id="WP_316431330.1">
    <property type="nucleotide sequence ID" value="NZ_CP053586.1"/>
</dbReference>
<dbReference type="SUPFAM" id="SSF47384">
    <property type="entry name" value="Homodimeric domain of signal transducing histidine kinase"/>
    <property type="match status" value="1"/>
</dbReference>
<dbReference type="InterPro" id="IPR004358">
    <property type="entry name" value="Sig_transdc_His_kin-like_C"/>
</dbReference>
<dbReference type="CDD" id="cd00082">
    <property type="entry name" value="HisKA"/>
    <property type="match status" value="1"/>
</dbReference>
<dbReference type="InterPro" id="IPR005467">
    <property type="entry name" value="His_kinase_dom"/>
</dbReference>
<dbReference type="InterPro" id="IPR003661">
    <property type="entry name" value="HisK_dim/P_dom"/>
</dbReference>
<evidence type="ECO:0000256" key="2">
    <source>
        <dbReference type="ARBA" id="ARBA00006402"/>
    </source>
</evidence>
<dbReference type="Gene3D" id="3.30.565.10">
    <property type="entry name" value="Histidine kinase-like ATPase, C-terminal domain"/>
    <property type="match status" value="1"/>
</dbReference>
<dbReference type="SMART" id="SM00388">
    <property type="entry name" value="HisKA"/>
    <property type="match status" value="1"/>
</dbReference>
<keyword evidence="5" id="KW-0808">Transferase</keyword>
<dbReference type="AlphaFoldDB" id="A0AA97AH90"/>
<keyword evidence="6 11" id="KW-0418">Kinase</keyword>
<dbReference type="CDD" id="cd16922">
    <property type="entry name" value="HATPase_EvgS-ArcB-TorS-like"/>
    <property type="match status" value="1"/>
</dbReference>
<comment type="similarity">
    <text evidence="2">In the N-terminal section; belongs to the phytochrome family.</text>
</comment>
<dbReference type="SMART" id="SM00387">
    <property type="entry name" value="HATPase_c"/>
    <property type="match status" value="1"/>
</dbReference>
<dbReference type="PANTHER" id="PTHR43711">
    <property type="entry name" value="TWO-COMPONENT HISTIDINE KINASE"/>
    <property type="match status" value="1"/>
</dbReference>
<dbReference type="InterPro" id="IPR036097">
    <property type="entry name" value="HisK_dim/P_sf"/>
</dbReference>
<dbReference type="Pfam" id="PF00512">
    <property type="entry name" value="HisKA"/>
    <property type="match status" value="1"/>
</dbReference>
<feature type="region of interest" description="Disordered" evidence="9">
    <location>
        <begin position="405"/>
        <end position="432"/>
    </location>
</feature>
<dbReference type="InterPro" id="IPR011006">
    <property type="entry name" value="CheY-like_superfamily"/>
</dbReference>
<evidence type="ECO:0000256" key="8">
    <source>
        <dbReference type="ARBA" id="ARBA00074306"/>
    </source>
</evidence>
<dbReference type="EC" id="2.7.13.3" evidence="3"/>
<dbReference type="InterPro" id="IPR036890">
    <property type="entry name" value="HATPase_C_sf"/>
</dbReference>
<evidence type="ECO:0000256" key="3">
    <source>
        <dbReference type="ARBA" id="ARBA00012438"/>
    </source>
</evidence>
<evidence type="ECO:0000256" key="4">
    <source>
        <dbReference type="ARBA" id="ARBA00022553"/>
    </source>
</evidence>